<feature type="repeat" description="TPR" evidence="4">
    <location>
        <begin position="183"/>
        <end position="216"/>
    </location>
</feature>
<accession>A0ABD1EB83</accession>
<sequence length="311" mass="35822">MSAKETELHPLHVLQENNEPKSKFLDKWLNLWLKINDLGNESEIQQLRAWRENNDRKSREILDIWLNGLWLKINKLGNEKYLILEQVCIAALDCHVLSIAKTCIENLSQEFPKSLRVKKLQAMYFEAKEDFGSAIKILDAIIKADETNSPARKRKVAILKAQGKNAEAIKQLTEYLKIFMADVEAWQELADLYITEHDYQKAAFCVEELILHNPHNHLLHQRYADIKYTQGGFDNLEIAKSYYSQALKINPKNMRALYGLYLTSSSLLNCSKITTSKKKEASKLVDWTLKEIKNKYAEADVVVTALAALEI</sequence>
<gene>
    <name evidence="7" type="ORF">ABEB36_012362</name>
</gene>
<comment type="function">
    <text evidence="5">Part of the endoplasmic reticulum membrane protein complex (EMC) that enables the energy-independent insertion into endoplasmic reticulum membranes of newly synthesized membrane proteins.</text>
</comment>
<evidence type="ECO:0000256" key="4">
    <source>
        <dbReference type="PROSITE-ProRule" id="PRU00339"/>
    </source>
</evidence>
<evidence type="ECO:0000256" key="5">
    <source>
        <dbReference type="RuleBase" id="RU367091"/>
    </source>
</evidence>
<organism evidence="7 8">
    <name type="scientific">Hypothenemus hampei</name>
    <name type="common">Coffee berry borer</name>
    <dbReference type="NCBI Taxonomy" id="57062"/>
    <lineage>
        <taxon>Eukaryota</taxon>
        <taxon>Metazoa</taxon>
        <taxon>Ecdysozoa</taxon>
        <taxon>Arthropoda</taxon>
        <taxon>Hexapoda</taxon>
        <taxon>Insecta</taxon>
        <taxon>Pterygota</taxon>
        <taxon>Neoptera</taxon>
        <taxon>Endopterygota</taxon>
        <taxon>Coleoptera</taxon>
        <taxon>Polyphaga</taxon>
        <taxon>Cucujiformia</taxon>
        <taxon>Curculionidae</taxon>
        <taxon>Scolytinae</taxon>
        <taxon>Hypothenemus</taxon>
    </lineage>
</organism>
<evidence type="ECO:0000313" key="8">
    <source>
        <dbReference type="Proteomes" id="UP001566132"/>
    </source>
</evidence>
<evidence type="ECO:0000256" key="3">
    <source>
        <dbReference type="ARBA" id="ARBA00022803"/>
    </source>
</evidence>
<feature type="domain" description="EMC2 TPR-like" evidence="6">
    <location>
        <begin position="119"/>
        <end position="227"/>
    </location>
</feature>
<keyword evidence="2" id="KW-0677">Repeat</keyword>
<dbReference type="InterPro" id="IPR039856">
    <property type="entry name" value="EMC2-like"/>
</dbReference>
<keyword evidence="5" id="KW-0256">Endoplasmic reticulum</keyword>
<dbReference type="InterPro" id="IPR055217">
    <property type="entry name" value="TPR_EMC2"/>
</dbReference>
<dbReference type="Pfam" id="PF22890">
    <property type="entry name" value="TPR_EMC2"/>
    <property type="match status" value="1"/>
</dbReference>
<dbReference type="PANTHER" id="PTHR12760">
    <property type="entry name" value="TETRATRICOPEPTIDE REPEAT PROTEIN"/>
    <property type="match status" value="1"/>
</dbReference>
<keyword evidence="3 4" id="KW-0802">TPR repeat</keyword>
<comment type="subcellular location">
    <subcellularLocation>
        <location evidence="5">Endoplasmic reticulum membrane</location>
        <topology evidence="5">Peripheral membrane protein</topology>
        <orientation evidence="5">Cytoplasmic side</orientation>
    </subcellularLocation>
</comment>
<dbReference type="InterPro" id="IPR019734">
    <property type="entry name" value="TPR_rpt"/>
</dbReference>
<dbReference type="Gene3D" id="1.25.40.10">
    <property type="entry name" value="Tetratricopeptide repeat domain"/>
    <property type="match status" value="1"/>
</dbReference>
<keyword evidence="5" id="KW-0472">Membrane</keyword>
<dbReference type="Pfam" id="PF13181">
    <property type="entry name" value="TPR_8"/>
    <property type="match status" value="1"/>
</dbReference>
<comment type="similarity">
    <text evidence="1 5">Belongs to the EMC2 family.</text>
</comment>
<dbReference type="SUPFAM" id="SSF48452">
    <property type="entry name" value="TPR-like"/>
    <property type="match status" value="1"/>
</dbReference>
<evidence type="ECO:0000256" key="2">
    <source>
        <dbReference type="ARBA" id="ARBA00022737"/>
    </source>
</evidence>
<comment type="caution">
    <text evidence="7">The sequence shown here is derived from an EMBL/GenBank/DDBJ whole genome shotgun (WGS) entry which is preliminary data.</text>
</comment>
<dbReference type="InterPro" id="IPR011990">
    <property type="entry name" value="TPR-like_helical_dom_sf"/>
</dbReference>
<dbReference type="AlphaFoldDB" id="A0ABD1EB83"/>
<name>A0ABD1EB83_HYPHA</name>
<proteinExistence type="inferred from homology"/>
<protein>
    <recommendedName>
        <fullName evidence="5">ER membrane protein complex subunit 2</fullName>
    </recommendedName>
</protein>
<dbReference type="GO" id="GO:0072546">
    <property type="term" value="C:EMC complex"/>
    <property type="evidence" value="ECO:0007669"/>
    <property type="project" value="UniProtKB-UniRule"/>
</dbReference>
<evidence type="ECO:0000313" key="7">
    <source>
        <dbReference type="EMBL" id="KAL1491825.1"/>
    </source>
</evidence>
<reference evidence="7 8" key="1">
    <citation type="submission" date="2024-05" db="EMBL/GenBank/DDBJ databases">
        <title>Genetic variation in Jamaican populations of the coffee berry borer (Hypothenemus hampei).</title>
        <authorList>
            <person name="Errbii M."/>
            <person name="Myrie A."/>
        </authorList>
    </citation>
    <scope>NUCLEOTIDE SEQUENCE [LARGE SCALE GENOMIC DNA]</scope>
    <source>
        <strain evidence="7">JA-Hopewell-2020-01-JO</strain>
        <tissue evidence="7">Whole body</tissue>
    </source>
</reference>
<dbReference type="PROSITE" id="PS50005">
    <property type="entry name" value="TPR"/>
    <property type="match status" value="1"/>
</dbReference>
<dbReference type="EMBL" id="JBDJPC010000009">
    <property type="protein sequence ID" value="KAL1491825.1"/>
    <property type="molecule type" value="Genomic_DNA"/>
</dbReference>
<evidence type="ECO:0000259" key="6">
    <source>
        <dbReference type="Pfam" id="PF22890"/>
    </source>
</evidence>
<comment type="subunit">
    <text evidence="5">Component of the ER membrane protein complex (EMC).</text>
</comment>
<dbReference type="FunFam" id="1.25.40.10:FF:000478">
    <property type="entry name" value="GG16802"/>
    <property type="match status" value="1"/>
</dbReference>
<evidence type="ECO:0000256" key="1">
    <source>
        <dbReference type="ARBA" id="ARBA00010361"/>
    </source>
</evidence>
<dbReference type="SMART" id="SM00028">
    <property type="entry name" value="TPR"/>
    <property type="match status" value="3"/>
</dbReference>
<dbReference type="Proteomes" id="UP001566132">
    <property type="component" value="Unassembled WGS sequence"/>
</dbReference>
<keyword evidence="8" id="KW-1185">Reference proteome</keyword>